<evidence type="ECO:0000256" key="9">
    <source>
        <dbReference type="ARBA" id="ARBA00023136"/>
    </source>
</evidence>
<comment type="subcellular location">
    <subcellularLocation>
        <location evidence="1">Membrane</location>
        <topology evidence="1">Peripheral membrane protein</topology>
    </subcellularLocation>
</comment>
<dbReference type="EMBL" id="MLFT02000853">
    <property type="protein sequence ID" value="PHT26338.1"/>
    <property type="molecule type" value="Genomic_DNA"/>
</dbReference>
<dbReference type="InterPro" id="IPR027417">
    <property type="entry name" value="P-loop_NTPase"/>
</dbReference>
<organism evidence="11">
    <name type="scientific">Capsicum baccatum</name>
    <name type="common">Peruvian pepper</name>
    <dbReference type="NCBI Taxonomy" id="33114"/>
    <lineage>
        <taxon>Eukaryota</taxon>
        <taxon>Viridiplantae</taxon>
        <taxon>Streptophyta</taxon>
        <taxon>Embryophyta</taxon>
        <taxon>Tracheophyta</taxon>
        <taxon>Spermatophyta</taxon>
        <taxon>Magnoliopsida</taxon>
        <taxon>eudicotyledons</taxon>
        <taxon>Gunneridae</taxon>
        <taxon>Pentapetalae</taxon>
        <taxon>asterids</taxon>
        <taxon>lamiids</taxon>
        <taxon>Solanales</taxon>
        <taxon>Solanaceae</taxon>
        <taxon>Solanoideae</taxon>
        <taxon>Capsiceae</taxon>
        <taxon>Capsicum</taxon>
    </lineage>
</organism>
<gene>
    <name evidence="11" type="ORF">CQW23_34048</name>
</gene>
<evidence type="ECO:0000256" key="8">
    <source>
        <dbReference type="ARBA" id="ARBA00023054"/>
    </source>
</evidence>
<reference evidence="11" key="2">
    <citation type="journal article" date="2017" name="J. Anim. Genet.">
        <title>Multiple reference genome sequences of hot pepper reveal the massive evolution of plant disease resistance genes by retroduplication.</title>
        <authorList>
            <person name="Kim S."/>
            <person name="Park J."/>
            <person name="Yeom S.-I."/>
            <person name="Kim Y.-M."/>
            <person name="Seo E."/>
            <person name="Kim K.-T."/>
            <person name="Kim M.-S."/>
            <person name="Lee J.M."/>
            <person name="Cheong K."/>
            <person name="Shin H.-S."/>
            <person name="Kim S.-B."/>
            <person name="Han K."/>
            <person name="Lee J."/>
            <person name="Park M."/>
            <person name="Lee H.-A."/>
            <person name="Lee H.-Y."/>
            <person name="Lee Y."/>
            <person name="Oh S."/>
            <person name="Lee J.H."/>
            <person name="Choi E."/>
            <person name="Choi E."/>
            <person name="Lee S.E."/>
            <person name="Jeon J."/>
            <person name="Kim H."/>
            <person name="Choi G."/>
            <person name="Song H."/>
            <person name="Lee J."/>
            <person name="Lee S.-C."/>
            <person name="Kwon J.-K."/>
            <person name="Lee H.-Y."/>
            <person name="Koo N."/>
            <person name="Hong Y."/>
            <person name="Kim R.W."/>
            <person name="Kang W.-H."/>
            <person name="Huh J.H."/>
            <person name="Kang B.-C."/>
            <person name="Yang T.-J."/>
            <person name="Lee Y.-H."/>
            <person name="Bennetzen J.L."/>
            <person name="Choi D."/>
        </authorList>
    </citation>
    <scope>NUCLEOTIDE SEQUENCE [LARGE SCALE GENOMIC DNA]</scope>
    <source>
        <strain evidence="11">cv. PBC81</strain>
    </source>
</reference>
<evidence type="ECO:0000256" key="4">
    <source>
        <dbReference type="ARBA" id="ARBA00022737"/>
    </source>
</evidence>
<evidence type="ECO:0000313" key="11">
    <source>
        <dbReference type="EMBL" id="PHT26338.1"/>
    </source>
</evidence>
<dbReference type="FunFam" id="3.40.50.300:FF:001091">
    <property type="entry name" value="Probable disease resistance protein At1g61300"/>
    <property type="match status" value="1"/>
</dbReference>
<dbReference type="InterPro" id="IPR042197">
    <property type="entry name" value="Apaf_helical"/>
</dbReference>
<dbReference type="GO" id="GO:0005524">
    <property type="term" value="F:ATP binding"/>
    <property type="evidence" value="ECO:0007669"/>
    <property type="project" value="UniProtKB-KW"/>
</dbReference>
<dbReference type="Gene3D" id="3.40.50.300">
    <property type="entry name" value="P-loop containing nucleotide triphosphate hydrolases"/>
    <property type="match status" value="1"/>
</dbReference>
<dbReference type="Gene3D" id="1.10.8.430">
    <property type="entry name" value="Helical domain of apoptotic protease-activating factors"/>
    <property type="match status" value="1"/>
</dbReference>
<accession>A0A2G2V0C9</accession>
<dbReference type="GO" id="GO:0098542">
    <property type="term" value="P:defense response to other organism"/>
    <property type="evidence" value="ECO:0007669"/>
    <property type="project" value="TreeGrafter"/>
</dbReference>
<dbReference type="Gene3D" id="1.10.10.10">
    <property type="entry name" value="Winged helix-like DNA-binding domain superfamily/Winged helix DNA-binding domain"/>
    <property type="match status" value="1"/>
</dbReference>
<dbReference type="Pfam" id="PF00931">
    <property type="entry name" value="NB-ARC"/>
    <property type="match status" value="1"/>
</dbReference>
<comment type="caution">
    <text evidence="11">The sequence shown here is derived from an EMBL/GenBank/DDBJ whole genome shotgun (WGS) entry which is preliminary data.</text>
</comment>
<keyword evidence="6" id="KW-0611">Plant defense</keyword>
<dbReference type="GO" id="GO:0016020">
    <property type="term" value="C:membrane"/>
    <property type="evidence" value="ECO:0007669"/>
    <property type="project" value="UniProtKB-SubCell"/>
</dbReference>
<comment type="similarity">
    <text evidence="2">Belongs to the disease resistance NB-LRR family.</text>
</comment>
<keyword evidence="3" id="KW-0433">Leucine-rich repeat</keyword>
<sequence>MALECLEGLLDTSRLVFLVGQPPGSSLDVLVPNHDRTCIRKILEGHMRIMFYILTKGLVELESYKVSSAVLRENIFNLRDFIERLKSKEDQTVVDTEQIEKLTFLPACLQLCYYISDGFNAKMSCISYEVHDLVQSLFHQSGDDMLVKLEDHVVPRLLENIKSSKIADHHYESSATMTEDQLVELLGTLLVNLHYLPKVRGELLLPSRTQYELLQNVFGNLRDFHGLIVNGCIERQTIKCVLPEFQLMAERVGHFCFVLLSYLKDEKDDEDKEEAYSMLVHLLLKIIPVSLEVMHICSTNLKASKSAEVGRFIKQLLQASPDIRREYLIHLQQHMINAINPSTSARNIHVMIEFLLIILADVSKDVIHHDKLFVLLVRIGELTKGVFVLARNLSENLTNEENVKETSSASLNLLEDIDVLKKDLKNVFLKELHRDLWTRVLDVAYEAEHAINSILARDHGLLQFIFLLHDTIEKIKIVKKEVQEKISKKTSIISANSPNKPVINKLSIAGEIVVGFEEETEWIIRKLTNGPSEVDVVSIVGMPGLGKTTLAYRVYTEKYVVGNFDVLAWCTVDQEHNEKKLLQKIFNQVIGLKESFNEDGIDNDVADKLRKRMFGKRYLIVLDDLWDTATLDELTRPFRTEFQKGSRVILTSRKKEVALHGKCHSAPLDLRLLRPEERWELLENRVFGEEPCPDELKHVGEKIAQKCDGLPLVLDLIGGVISRKEKKEALWLEVVNNLSSFIFKDEEEVMKFVQLSYDHLSDHLKPCFLYLASYPKDEDIKISKLKYLWSDEGLVEPTDLKSVEEVTEGLYSGDIFKRFLNLRTLDFFMDCSAAEQIYFPRLDVLNKLERVYALFQCSGRHTHVHQFERSGNGWVQSDIRFTVKNWDITTQPSKAATLGSKHRRGE</sequence>
<evidence type="ECO:0000256" key="6">
    <source>
        <dbReference type="ARBA" id="ARBA00022821"/>
    </source>
</evidence>
<evidence type="ECO:0000256" key="5">
    <source>
        <dbReference type="ARBA" id="ARBA00022741"/>
    </source>
</evidence>
<dbReference type="InterPro" id="IPR036388">
    <property type="entry name" value="WH-like_DNA-bd_sf"/>
</dbReference>
<dbReference type="GO" id="GO:0043531">
    <property type="term" value="F:ADP binding"/>
    <property type="evidence" value="ECO:0007669"/>
    <property type="project" value="InterPro"/>
</dbReference>
<evidence type="ECO:0000256" key="2">
    <source>
        <dbReference type="ARBA" id="ARBA00008894"/>
    </source>
</evidence>
<reference evidence="11" key="1">
    <citation type="journal article" date="2017" name="Genome Biol.">
        <title>New reference genome sequences of hot pepper reveal the massive evolution of plant disease-resistance genes by retroduplication.</title>
        <authorList>
            <person name="Kim S."/>
            <person name="Park J."/>
            <person name="Yeom S.I."/>
            <person name="Kim Y.M."/>
            <person name="Seo E."/>
            <person name="Kim K.T."/>
            <person name="Kim M.S."/>
            <person name="Lee J.M."/>
            <person name="Cheong K."/>
            <person name="Shin H.S."/>
            <person name="Kim S.B."/>
            <person name="Han K."/>
            <person name="Lee J."/>
            <person name="Park M."/>
            <person name="Lee H.A."/>
            <person name="Lee H.Y."/>
            <person name="Lee Y."/>
            <person name="Oh S."/>
            <person name="Lee J.H."/>
            <person name="Choi E."/>
            <person name="Choi E."/>
            <person name="Lee S.E."/>
            <person name="Jeon J."/>
            <person name="Kim H."/>
            <person name="Choi G."/>
            <person name="Song H."/>
            <person name="Lee J."/>
            <person name="Lee S.C."/>
            <person name="Kwon J.K."/>
            <person name="Lee H.Y."/>
            <person name="Koo N."/>
            <person name="Hong Y."/>
            <person name="Kim R.W."/>
            <person name="Kang W.H."/>
            <person name="Huh J.H."/>
            <person name="Kang B.C."/>
            <person name="Yang T.J."/>
            <person name="Lee Y.H."/>
            <person name="Bennetzen J.L."/>
            <person name="Choi D."/>
        </authorList>
    </citation>
    <scope>NUCLEOTIDE SEQUENCE [LARGE SCALE GENOMIC DNA]</scope>
    <source>
        <strain evidence="11">PBC81</strain>
        <tissue evidence="11">Leaf</tissue>
    </source>
</reference>
<keyword evidence="9" id="KW-0472">Membrane</keyword>
<dbReference type="PANTHER" id="PTHR23155">
    <property type="entry name" value="DISEASE RESISTANCE PROTEIN RP"/>
    <property type="match status" value="1"/>
</dbReference>
<keyword evidence="7" id="KW-0067">ATP-binding</keyword>
<feature type="domain" description="NB-ARC" evidence="10">
    <location>
        <begin position="517"/>
        <end position="689"/>
    </location>
</feature>
<keyword evidence="8" id="KW-0175">Coiled coil</keyword>
<evidence type="ECO:0000256" key="3">
    <source>
        <dbReference type="ARBA" id="ARBA00022614"/>
    </source>
</evidence>
<keyword evidence="5" id="KW-0547">Nucleotide-binding</keyword>
<evidence type="ECO:0000256" key="1">
    <source>
        <dbReference type="ARBA" id="ARBA00004170"/>
    </source>
</evidence>
<dbReference type="AlphaFoldDB" id="A0A2G2V0C9"/>
<protein>
    <recommendedName>
        <fullName evidence="10">NB-ARC domain-containing protein</fullName>
    </recommendedName>
</protein>
<keyword evidence="4" id="KW-0677">Repeat</keyword>
<proteinExistence type="inferred from homology"/>
<dbReference type="PRINTS" id="PR00364">
    <property type="entry name" value="DISEASERSIST"/>
</dbReference>
<dbReference type="InterPro" id="IPR002182">
    <property type="entry name" value="NB-ARC"/>
</dbReference>
<evidence type="ECO:0000256" key="7">
    <source>
        <dbReference type="ARBA" id="ARBA00022840"/>
    </source>
</evidence>
<evidence type="ECO:0000259" key="10">
    <source>
        <dbReference type="Pfam" id="PF00931"/>
    </source>
</evidence>
<dbReference type="SUPFAM" id="SSF52540">
    <property type="entry name" value="P-loop containing nucleoside triphosphate hydrolases"/>
    <property type="match status" value="1"/>
</dbReference>
<name>A0A2G2V0C9_CAPBA</name>
<dbReference type="PANTHER" id="PTHR23155:SF1228">
    <property type="entry name" value="NB-ARC DOMAIN CONTAINING PROTEIN, EXPRESSED"/>
    <property type="match status" value="1"/>
</dbReference>
<dbReference type="InterPro" id="IPR044974">
    <property type="entry name" value="Disease_R_plants"/>
</dbReference>
<dbReference type="OrthoDB" id="1302880at2759"/>